<evidence type="ECO:0000313" key="1">
    <source>
        <dbReference type="EMBL" id="CAF1576764.1"/>
    </source>
</evidence>
<feature type="non-terminal residue" evidence="1">
    <location>
        <position position="1"/>
    </location>
</feature>
<evidence type="ECO:0000313" key="3">
    <source>
        <dbReference type="Proteomes" id="UP000677228"/>
    </source>
</evidence>
<proteinExistence type="predicted"/>
<dbReference type="Proteomes" id="UP000677228">
    <property type="component" value="Unassembled WGS sequence"/>
</dbReference>
<organism evidence="1 3">
    <name type="scientific">Didymodactylos carnosus</name>
    <dbReference type="NCBI Taxonomy" id="1234261"/>
    <lineage>
        <taxon>Eukaryota</taxon>
        <taxon>Metazoa</taxon>
        <taxon>Spiralia</taxon>
        <taxon>Gnathifera</taxon>
        <taxon>Rotifera</taxon>
        <taxon>Eurotatoria</taxon>
        <taxon>Bdelloidea</taxon>
        <taxon>Philodinida</taxon>
        <taxon>Philodinidae</taxon>
        <taxon>Didymodactylos</taxon>
    </lineage>
</organism>
<reference evidence="1" key="1">
    <citation type="submission" date="2021-02" db="EMBL/GenBank/DDBJ databases">
        <authorList>
            <person name="Nowell W R."/>
        </authorList>
    </citation>
    <scope>NUCLEOTIDE SEQUENCE</scope>
</reference>
<dbReference type="AlphaFoldDB" id="A0A8S2G0F4"/>
<gene>
    <name evidence="1" type="ORF">OVA965_LOCUS40713</name>
    <name evidence="2" type="ORF">TMI583_LOCUS42198</name>
</gene>
<sequence>ADGGGEIIETSAYNFTFNKGIDYIAAIRGGTLPRHIQDFYAKTAEIYPRYCALLQLYRNSMAVLEQIKDNINFDDGYRVGRVIDRAFIDLVQLHIEQMFYSNSELNDKNMPILYIEKSTCVDAWLWYDYLFSTSLGLFNLDEDKINRFLTEKQCIQNEKIVEGIKGKLLLLFPYNLFTKTILTNNDPSTNKNGPFHNNYHLADTALNKLIGDGLIQQYRWLMNGHKKTRISYMKTIVPQSQAERDNFE</sequence>
<dbReference type="EMBL" id="CAJOBA010067874">
    <property type="protein sequence ID" value="CAF4374071.1"/>
    <property type="molecule type" value="Genomic_DNA"/>
</dbReference>
<evidence type="ECO:0000313" key="2">
    <source>
        <dbReference type="EMBL" id="CAF4374071.1"/>
    </source>
</evidence>
<accession>A0A8S2G0F4</accession>
<comment type="caution">
    <text evidence="1">The sequence shown here is derived from an EMBL/GenBank/DDBJ whole genome shotgun (WGS) entry which is preliminary data.</text>
</comment>
<dbReference type="EMBL" id="CAJNOK010044927">
    <property type="protein sequence ID" value="CAF1576764.1"/>
    <property type="molecule type" value="Genomic_DNA"/>
</dbReference>
<protein>
    <submittedName>
        <fullName evidence="1">Uncharacterized protein</fullName>
    </submittedName>
</protein>
<name>A0A8S2G0F4_9BILA</name>
<dbReference type="Proteomes" id="UP000682733">
    <property type="component" value="Unassembled WGS sequence"/>
</dbReference>